<dbReference type="EMBL" id="JAFKCW010000001">
    <property type="protein sequence ID" value="MBN7800241.1"/>
    <property type="molecule type" value="Genomic_DNA"/>
</dbReference>
<comment type="caution">
    <text evidence="1">The sequence shown here is derived from an EMBL/GenBank/DDBJ whole genome shotgun (WGS) entry which is preliminary data.</text>
</comment>
<dbReference type="RefSeq" id="WP_206568196.1">
    <property type="nucleotide sequence ID" value="NZ_JAFKCW010000001.1"/>
</dbReference>
<reference evidence="1 2" key="1">
    <citation type="submission" date="2021-03" db="EMBL/GenBank/DDBJ databases">
        <title>novel species isolated from a fishpond in China.</title>
        <authorList>
            <person name="Lu H."/>
            <person name="Cai Z."/>
        </authorList>
    </citation>
    <scope>NUCLEOTIDE SEQUENCE [LARGE SCALE GENOMIC DNA]</scope>
    <source>
        <strain evidence="1 2">JCM 31546</strain>
    </source>
</reference>
<evidence type="ECO:0000313" key="1">
    <source>
        <dbReference type="EMBL" id="MBN7800241.1"/>
    </source>
</evidence>
<organism evidence="1 2">
    <name type="scientific">Algoriphagus aestuariicola</name>
    <dbReference type="NCBI Taxonomy" id="1852016"/>
    <lineage>
        <taxon>Bacteria</taxon>
        <taxon>Pseudomonadati</taxon>
        <taxon>Bacteroidota</taxon>
        <taxon>Cytophagia</taxon>
        <taxon>Cytophagales</taxon>
        <taxon>Cyclobacteriaceae</taxon>
        <taxon>Algoriphagus</taxon>
    </lineage>
</organism>
<accession>A0ABS3BPQ4</accession>
<evidence type="ECO:0000313" key="2">
    <source>
        <dbReference type="Proteomes" id="UP000664698"/>
    </source>
</evidence>
<dbReference type="Proteomes" id="UP000664698">
    <property type="component" value="Unassembled WGS sequence"/>
</dbReference>
<gene>
    <name evidence="1" type="ORF">J0A67_05175</name>
</gene>
<proteinExistence type="predicted"/>
<name>A0ABS3BPQ4_9BACT</name>
<keyword evidence="2" id="KW-1185">Reference proteome</keyword>
<sequence length="89" mass="10196">MSESIHPPKKEKPLIPRADFLEAAFLAQRNLSELNMWPWGAESSLKEPRLGGKGKVLEVEIVGLDHCRSERPSHFQTCREWVKENEVSL</sequence>
<protein>
    <submittedName>
        <fullName evidence="1">Uncharacterized protein</fullName>
    </submittedName>
</protein>